<comment type="caution">
    <text evidence="3">The sequence shown here is derived from an EMBL/GenBank/DDBJ whole genome shotgun (WGS) entry which is preliminary data.</text>
</comment>
<dbReference type="Pfam" id="PF05970">
    <property type="entry name" value="PIF1"/>
    <property type="match status" value="1"/>
</dbReference>
<reference evidence="3 4" key="1">
    <citation type="journal article" date="2017" name="Nat. Commun.">
        <title>Genome assembly with in vitro proximity ligation data and whole-genome triplication in lettuce.</title>
        <authorList>
            <person name="Reyes-Chin-Wo S."/>
            <person name="Wang Z."/>
            <person name="Yang X."/>
            <person name="Kozik A."/>
            <person name="Arikit S."/>
            <person name="Song C."/>
            <person name="Xia L."/>
            <person name="Froenicke L."/>
            <person name="Lavelle D.O."/>
            <person name="Truco M.J."/>
            <person name="Xia R."/>
            <person name="Zhu S."/>
            <person name="Xu C."/>
            <person name="Xu H."/>
            <person name="Xu X."/>
            <person name="Cox K."/>
            <person name="Korf I."/>
            <person name="Meyers B.C."/>
            <person name="Michelmore R.W."/>
        </authorList>
    </citation>
    <scope>NUCLEOTIDE SEQUENCE [LARGE SCALE GENOMIC DNA]</scope>
    <source>
        <strain evidence="4">cv. Salinas</strain>
        <tissue evidence="3">Seedlings</tissue>
    </source>
</reference>
<keyword evidence="4" id="KW-1185">Reference proteome</keyword>
<keyword evidence="1" id="KW-0067">ATP-binding</keyword>
<comment type="catalytic activity">
    <reaction evidence="1">
        <text>ATP + H2O = ADP + phosphate + H(+)</text>
        <dbReference type="Rhea" id="RHEA:13065"/>
        <dbReference type="ChEBI" id="CHEBI:15377"/>
        <dbReference type="ChEBI" id="CHEBI:15378"/>
        <dbReference type="ChEBI" id="CHEBI:30616"/>
        <dbReference type="ChEBI" id="CHEBI:43474"/>
        <dbReference type="ChEBI" id="CHEBI:456216"/>
        <dbReference type="EC" id="5.6.2.3"/>
    </reaction>
</comment>
<gene>
    <name evidence="3" type="ORF">LSAT_V11C400161710</name>
</gene>
<dbReference type="PANTHER" id="PTHR10492">
    <property type="match status" value="1"/>
</dbReference>
<dbReference type="GO" id="GO:0006281">
    <property type="term" value="P:DNA repair"/>
    <property type="evidence" value="ECO:0007669"/>
    <property type="project" value="UniProtKB-KW"/>
</dbReference>
<comment type="cofactor">
    <cofactor evidence="1">
        <name>Mg(2+)</name>
        <dbReference type="ChEBI" id="CHEBI:18420"/>
    </cofactor>
</comment>
<dbReference type="GO" id="GO:0000723">
    <property type="term" value="P:telomere maintenance"/>
    <property type="evidence" value="ECO:0007669"/>
    <property type="project" value="InterPro"/>
</dbReference>
<comment type="similarity">
    <text evidence="1">Belongs to the helicase family.</text>
</comment>
<keyword evidence="1" id="KW-0347">Helicase</keyword>
<sequence>MEFSWQLPHLESHHCFCPSELRHIHDLRYQSINQQEIMTLLGDLMQHTSVIIWDEAPMSDRRCFEYLDRYLWDVLDCNEHAFGQISMLTQNVRLLSNTYNGTHSLSSTFFADWLLQIGDELVVHPDTDDPQDTSWIQIQDSLLIPPGSASLKNLIEFVYGTNILNNPITADLLVRAIVCPKNKMADIINRIILKTIGTCGKIYNKYLNQLTFTGIPPHALNLKGLCNGTRLFVSQLLPTVAEATIITYTCIVRWVYIPRIKFIHRPSNLPITFSRKQFPIKLCYTMTINKSQGQSLKKIVFICLNHFSHGQATSRTSLKIFLETNETMLYNQTKNFVYRDLLRKFTPNEVHQSHLHSCALIINKQKVMSSISELKCDGVGAPIQVRIIRKWKHEVHRYETRYLAVDRFRPTASIVNTFRDTNNLEGHQTENTIGTTVKMGVGMQKEEKGAKKKQKGCCWTA</sequence>
<keyword evidence="1" id="KW-0547">Nucleotide-binding</keyword>
<dbReference type="GO" id="GO:0005524">
    <property type="term" value="F:ATP binding"/>
    <property type="evidence" value="ECO:0007669"/>
    <property type="project" value="UniProtKB-KW"/>
</dbReference>
<dbReference type="GO" id="GO:0043139">
    <property type="term" value="F:5'-3' DNA helicase activity"/>
    <property type="evidence" value="ECO:0007669"/>
    <property type="project" value="UniProtKB-EC"/>
</dbReference>
<name>A0A9R1VXB2_LACSA</name>
<keyword evidence="1" id="KW-0234">DNA repair</keyword>
<evidence type="ECO:0000256" key="1">
    <source>
        <dbReference type="RuleBase" id="RU363044"/>
    </source>
</evidence>
<feature type="domain" description="DNA helicase Pif1-like DEAD-box helicase" evidence="2">
    <location>
        <begin position="41"/>
        <end position="85"/>
    </location>
</feature>
<dbReference type="GO" id="GO:0006310">
    <property type="term" value="P:DNA recombination"/>
    <property type="evidence" value="ECO:0007669"/>
    <property type="project" value="UniProtKB-KW"/>
</dbReference>
<dbReference type="InterPro" id="IPR027417">
    <property type="entry name" value="P-loop_NTPase"/>
</dbReference>
<dbReference type="EMBL" id="NBSK02000004">
    <property type="protein sequence ID" value="KAJ0214310.1"/>
    <property type="molecule type" value="Genomic_DNA"/>
</dbReference>
<keyword evidence="1" id="KW-0378">Hydrolase</keyword>
<dbReference type="EC" id="5.6.2.3" evidence="1"/>
<dbReference type="PANTHER" id="PTHR10492:SF96">
    <property type="entry name" value="ATP-DEPENDENT DNA HELICASE"/>
    <property type="match status" value="1"/>
</dbReference>
<proteinExistence type="inferred from homology"/>
<accession>A0A9R1VXB2</accession>
<protein>
    <recommendedName>
        <fullName evidence="1">ATP-dependent DNA helicase</fullName>
        <ecNumber evidence="1">5.6.2.3</ecNumber>
    </recommendedName>
</protein>
<keyword evidence="1" id="KW-0233">DNA recombination</keyword>
<keyword evidence="1" id="KW-0227">DNA damage</keyword>
<evidence type="ECO:0000313" key="4">
    <source>
        <dbReference type="Proteomes" id="UP000235145"/>
    </source>
</evidence>
<dbReference type="AlphaFoldDB" id="A0A9R1VXB2"/>
<dbReference type="GO" id="GO:0016787">
    <property type="term" value="F:hydrolase activity"/>
    <property type="evidence" value="ECO:0007669"/>
    <property type="project" value="UniProtKB-KW"/>
</dbReference>
<evidence type="ECO:0000259" key="2">
    <source>
        <dbReference type="Pfam" id="PF05970"/>
    </source>
</evidence>
<evidence type="ECO:0000313" key="3">
    <source>
        <dbReference type="EMBL" id="KAJ0214310.1"/>
    </source>
</evidence>
<dbReference type="InterPro" id="IPR010285">
    <property type="entry name" value="DNA_helicase_pif1-like_DEAD"/>
</dbReference>
<dbReference type="Proteomes" id="UP000235145">
    <property type="component" value="Unassembled WGS sequence"/>
</dbReference>
<organism evidence="3 4">
    <name type="scientific">Lactuca sativa</name>
    <name type="common">Garden lettuce</name>
    <dbReference type="NCBI Taxonomy" id="4236"/>
    <lineage>
        <taxon>Eukaryota</taxon>
        <taxon>Viridiplantae</taxon>
        <taxon>Streptophyta</taxon>
        <taxon>Embryophyta</taxon>
        <taxon>Tracheophyta</taxon>
        <taxon>Spermatophyta</taxon>
        <taxon>Magnoliopsida</taxon>
        <taxon>eudicotyledons</taxon>
        <taxon>Gunneridae</taxon>
        <taxon>Pentapetalae</taxon>
        <taxon>asterids</taxon>
        <taxon>campanulids</taxon>
        <taxon>Asterales</taxon>
        <taxon>Asteraceae</taxon>
        <taxon>Cichorioideae</taxon>
        <taxon>Cichorieae</taxon>
        <taxon>Lactucinae</taxon>
        <taxon>Lactuca</taxon>
    </lineage>
</organism>
<dbReference type="SUPFAM" id="SSF52540">
    <property type="entry name" value="P-loop containing nucleoside triphosphate hydrolases"/>
    <property type="match status" value="1"/>
</dbReference>